<keyword evidence="3" id="KW-0521">NADP</keyword>
<dbReference type="Pfam" id="PF02558">
    <property type="entry name" value="ApbA"/>
    <property type="match status" value="1"/>
</dbReference>
<evidence type="ECO:0000313" key="9">
    <source>
        <dbReference type="Proteomes" id="UP000007431"/>
    </source>
</evidence>
<evidence type="ECO:0000313" key="8">
    <source>
        <dbReference type="EMBL" id="EFJ02499.1"/>
    </source>
</evidence>
<dbReference type="Gene3D" id="3.40.50.720">
    <property type="entry name" value="NAD(P)-binding Rossmann-like Domain"/>
    <property type="match status" value="1"/>
</dbReference>
<dbReference type="InterPro" id="IPR008927">
    <property type="entry name" value="6-PGluconate_DH-like_C_sf"/>
</dbReference>
<evidence type="ECO:0000256" key="5">
    <source>
        <dbReference type="ARBA" id="ARBA00032024"/>
    </source>
</evidence>
<dbReference type="RefSeq" id="XP_003037401.1">
    <property type="nucleotide sequence ID" value="XM_003037355.1"/>
</dbReference>
<dbReference type="InterPro" id="IPR036291">
    <property type="entry name" value="NAD(P)-bd_dom_sf"/>
</dbReference>
<proteinExistence type="inferred from homology"/>
<dbReference type="InterPro" id="IPR003710">
    <property type="entry name" value="ApbA"/>
</dbReference>
<dbReference type="KEGG" id="scm:SCHCO_02610860"/>
<evidence type="ECO:0000256" key="4">
    <source>
        <dbReference type="ARBA" id="ARBA00023002"/>
    </source>
</evidence>
<dbReference type="Pfam" id="PF08546">
    <property type="entry name" value="ApbA_C"/>
    <property type="match status" value="1"/>
</dbReference>
<dbReference type="OrthoDB" id="73846at2759"/>
<keyword evidence="4" id="KW-0560">Oxidoreductase</keyword>
<dbReference type="VEuPathDB" id="FungiDB:SCHCODRAFT_02610860"/>
<dbReference type="GeneID" id="9594538"/>
<accession>D8PRC6</accession>
<feature type="domain" description="Ketopantoate reductase N-terminal" evidence="6">
    <location>
        <begin position="3"/>
        <end position="171"/>
    </location>
</feature>
<evidence type="ECO:0000259" key="7">
    <source>
        <dbReference type="Pfam" id="PF08546"/>
    </source>
</evidence>
<dbReference type="FunCoup" id="D8PRC6">
    <property type="interactions" value="232"/>
</dbReference>
<dbReference type="OMA" id="RKEPFQV"/>
<evidence type="ECO:0000256" key="2">
    <source>
        <dbReference type="ARBA" id="ARBA00013014"/>
    </source>
</evidence>
<dbReference type="InterPro" id="IPR050838">
    <property type="entry name" value="Ketopantoate_reductase"/>
</dbReference>
<dbReference type="InterPro" id="IPR013328">
    <property type="entry name" value="6PGD_dom2"/>
</dbReference>
<dbReference type="Gene3D" id="1.10.1040.10">
    <property type="entry name" value="N-(1-d-carboxylethyl)-l-norvaline Dehydrogenase, domain 2"/>
    <property type="match status" value="1"/>
</dbReference>
<protein>
    <recommendedName>
        <fullName evidence="2">2-dehydropantoate 2-reductase</fullName>
        <ecNumber evidence="2">1.1.1.169</ecNumber>
    </recommendedName>
    <alternativeName>
        <fullName evidence="5">Ketopantoate reductase</fullName>
    </alternativeName>
</protein>
<dbReference type="GO" id="GO:0005739">
    <property type="term" value="C:mitochondrion"/>
    <property type="evidence" value="ECO:0007669"/>
    <property type="project" value="TreeGrafter"/>
</dbReference>
<name>D8PRC6_SCHCM</name>
<dbReference type="PANTHER" id="PTHR43765">
    <property type="entry name" value="2-DEHYDROPANTOATE 2-REDUCTASE-RELATED"/>
    <property type="match status" value="1"/>
</dbReference>
<dbReference type="HOGENOM" id="CLU_031468_10_2_1"/>
<dbReference type="InParanoid" id="D8PRC6"/>
<dbReference type="InterPro" id="IPR013752">
    <property type="entry name" value="KPA_reductase"/>
</dbReference>
<dbReference type="PANTHER" id="PTHR43765:SF2">
    <property type="entry name" value="2-DEHYDROPANTOATE 2-REDUCTASE"/>
    <property type="match status" value="1"/>
</dbReference>
<dbReference type="Proteomes" id="UP000007431">
    <property type="component" value="Unassembled WGS sequence"/>
</dbReference>
<dbReference type="InterPro" id="IPR013332">
    <property type="entry name" value="KPR_N"/>
</dbReference>
<gene>
    <name evidence="8" type="ORF">SCHCODRAFT_13605</name>
</gene>
<dbReference type="GO" id="GO:0050661">
    <property type="term" value="F:NADP binding"/>
    <property type="evidence" value="ECO:0007669"/>
    <property type="project" value="TreeGrafter"/>
</dbReference>
<dbReference type="GO" id="GO:0015940">
    <property type="term" value="P:pantothenate biosynthetic process"/>
    <property type="evidence" value="ECO:0007669"/>
    <property type="project" value="InterPro"/>
</dbReference>
<dbReference type="AlphaFoldDB" id="D8PRC6"/>
<feature type="domain" description="Ketopantoate reductase C-terminal" evidence="7">
    <location>
        <begin position="237"/>
        <end position="380"/>
    </location>
</feature>
<evidence type="ECO:0000259" key="6">
    <source>
        <dbReference type="Pfam" id="PF02558"/>
    </source>
</evidence>
<dbReference type="GO" id="GO:0008677">
    <property type="term" value="F:2-dehydropantoate 2-reductase activity"/>
    <property type="evidence" value="ECO:0007669"/>
    <property type="project" value="UniProtKB-EC"/>
</dbReference>
<dbReference type="EC" id="1.1.1.169" evidence="2"/>
<dbReference type="SUPFAM" id="SSF48179">
    <property type="entry name" value="6-phosphogluconate dehydrogenase C-terminal domain-like"/>
    <property type="match status" value="1"/>
</dbReference>
<dbReference type="EMBL" id="GL377302">
    <property type="protein sequence ID" value="EFJ02499.1"/>
    <property type="molecule type" value="Genomic_DNA"/>
</dbReference>
<evidence type="ECO:0000256" key="3">
    <source>
        <dbReference type="ARBA" id="ARBA00022857"/>
    </source>
</evidence>
<comment type="similarity">
    <text evidence="1">Belongs to the ketopantoate reductase family.</text>
</comment>
<evidence type="ECO:0000256" key="1">
    <source>
        <dbReference type="ARBA" id="ARBA00007870"/>
    </source>
</evidence>
<dbReference type="STRING" id="578458.D8PRC6"/>
<dbReference type="NCBIfam" id="TIGR00745">
    <property type="entry name" value="apbA_panE"/>
    <property type="match status" value="1"/>
</dbReference>
<reference evidence="8 9" key="1">
    <citation type="journal article" date="2010" name="Nat. Biotechnol.">
        <title>Genome sequence of the model mushroom Schizophyllum commune.</title>
        <authorList>
            <person name="Ohm R.A."/>
            <person name="de Jong J.F."/>
            <person name="Lugones L.G."/>
            <person name="Aerts A."/>
            <person name="Kothe E."/>
            <person name="Stajich J.E."/>
            <person name="de Vries R.P."/>
            <person name="Record E."/>
            <person name="Levasseur A."/>
            <person name="Baker S.E."/>
            <person name="Bartholomew K.A."/>
            <person name="Coutinho P.M."/>
            <person name="Erdmann S."/>
            <person name="Fowler T.J."/>
            <person name="Gathman A.C."/>
            <person name="Lombard V."/>
            <person name="Henrissat B."/>
            <person name="Knabe N."/>
            <person name="Kuees U."/>
            <person name="Lilly W.W."/>
            <person name="Lindquist E."/>
            <person name="Lucas S."/>
            <person name="Magnuson J.K."/>
            <person name="Piumi F."/>
            <person name="Raudaskoski M."/>
            <person name="Salamov A."/>
            <person name="Schmutz J."/>
            <person name="Schwarze F.W.M.R."/>
            <person name="vanKuyk P.A."/>
            <person name="Horton J.S."/>
            <person name="Grigoriev I.V."/>
            <person name="Woesten H.A.B."/>
        </authorList>
    </citation>
    <scope>NUCLEOTIDE SEQUENCE [LARGE SCALE GENOMIC DNA]</scope>
    <source>
        <strain evidence="9">H4-8 / FGSC 9210</strain>
    </source>
</reference>
<dbReference type="SUPFAM" id="SSF51735">
    <property type="entry name" value="NAD(P)-binding Rossmann-fold domains"/>
    <property type="match status" value="1"/>
</dbReference>
<sequence length="390" mass="43614">MRFHVVGLGPIGTLAAFHLRRAVPRSTPISLIHRKQQQPQREENVLKVERDGVVSTEDGFDVEYFPGSQTDTSMEATNPLTDIHSLIIATKAQATFGVVEALLPNLSRNSTIVLLQNGMGVYERLVETIFKNPANRPHFICTVNTHGATMREARRHAIHRGLGALRFGIMPNINRDFEKSLRNPELPPEERVLSLSDISSEGDPQAERYQSLLMTVAALSVMDLNPQWTPIETLQIAMYQKLVANAIINPLTALLRCPNGELLAHNATKNIALKVCTEAGTTFHKMYASRLDKEMRMMHAQGLAPRTQPQVPRELWSSSLMEETMRIAEVTAKNTSSMLYDVLHARPTEVDFINGHICRLGKQYSVATPTTKTLWDLMQLRAAIPLDLIV</sequence>
<dbReference type="eggNOG" id="ENOG502QPT5">
    <property type="taxonomic scope" value="Eukaryota"/>
</dbReference>
<keyword evidence="9" id="KW-1185">Reference proteome</keyword>
<organism evidence="9">
    <name type="scientific">Schizophyllum commune (strain H4-8 / FGSC 9210)</name>
    <name type="common">Split gill fungus</name>
    <dbReference type="NCBI Taxonomy" id="578458"/>
    <lineage>
        <taxon>Eukaryota</taxon>
        <taxon>Fungi</taxon>
        <taxon>Dikarya</taxon>
        <taxon>Basidiomycota</taxon>
        <taxon>Agaricomycotina</taxon>
        <taxon>Agaricomycetes</taxon>
        <taxon>Agaricomycetidae</taxon>
        <taxon>Agaricales</taxon>
        <taxon>Schizophyllaceae</taxon>
        <taxon>Schizophyllum</taxon>
    </lineage>
</organism>